<keyword evidence="4" id="KW-0029">Amino-acid transport</keyword>
<keyword evidence="8" id="KW-1185">Reference proteome</keyword>
<evidence type="ECO:0000256" key="1">
    <source>
        <dbReference type="ARBA" id="ARBA00010062"/>
    </source>
</evidence>
<dbReference type="Gene3D" id="3.40.50.2300">
    <property type="match status" value="2"/>
</dbReference>
<dbReference type="PRINTS" id="PR00337">
    <property type="entry name" value="LEUILEVALBP"/>
</dbReference>
<dbReference type="Proteomes" id="UP000482487">
    <property type="component" value="Unassembled WGS sequence"/>
</dbReference>
<comment type="similarity">
    <text evidence="1">Belongs to the leucine-binding protein family.</text>
</comment>
<evidence type="ECO:0000259" key="6">
    <source>
        <dbReference type="Pfam" id="PF13458"/>
    </source>
</evidence>
<comment type="caution">
    <text evidence="7">The sequence shown here is derived from an EMBL/GenBank/DDBJ whole genome shotgun (WGS) entry which is preliminary data.</text>
</comment>
<evidence type="ECO:0000256" key="4">
    <source>
        <dbReference type="ARBA" id="ARBA00022970"/>
    </source>
</evidence>
<dbReference type="InterPro" id="IPR028082">
    <property type="entry name" value="Peripla_BP_I"/>
</dbReference>
<name>A0A7C9MIG3_9BACT</name>
<accession>A0A7C9MIG3</accession>
<protein>
    <submittedName>
        <fullName evidence="7">ABC transporter substrate-binding protein</fullName>
    </submittedName>
</protein>
<keyword evidence="2" id="KW-0813">Transport</keyword>
<evidence type="ECO:0000256" key="2">
    <source>
        <dbReference type="ARBA" id="ARBA00022448"/>
    </source>
</evidence>
<dbReference type="SUPFAM" id="SSF53822">
    <property type="entry name" value="Periplasmic binding protein-like I"/>
    <property type="match status" value="1"/>
</dbReference>
<feature type="domain" description="Leucine-binding protein" evidence="6">
    <location>
        <begin position="32"/>
        <end position="379"/>
    </location>
</feature>
<dbReference type="CDD" id="cd06349">
    <property type="entry name" value="PBP1_ABC_HAAT-like"/>
    <property type="match status" value="1"/>
</dbReference>
<dbReference type="AlphaFoldDB" id="A0A7C9MIG3"/>
<evidence type="ECO:0000256" key="3">
    <source>
        <dbReference type="ARBA" id="ARBA00022729"/>
    </source>
</evidence>
<dbReference type="GO" id="GO:0006865">
    <property type="term" value="P:amino acid transport"/>
    <property type="evidence" value="ECO:0007669"/>
    <property type="project" value="UniProtKB-KW"/>
</dbReference>
<organism evidence="7 8">
    <name type="scientific">Solidesulfovibrio aerotolerans</name>
    <dbReference type="NCBI Taxonomy" id="295255"/>
    <lineage>
        <taxon>Bacteria</taxon>
        <taxon>Pseudomonadati</taxon>
        <taxon>Thermodesulfobacteriota</taxon>
        <taxon>Desulfovibrionia</taxon>
        <taxon>Desulfovibrionales</taxon>
        <taxon>Desulfovibrionaceae</taxon>
        <taxon>Solidesulfovibrio</taxon>
    </lineage>
</organism>
<feature type="signal peptide" evidence="5">
    <location>
        <begin position="1"/>
        <end position="29"/>
    </location>
</feature>
<dbReference type="Pfam" id="PF13458">
    <property type="entry name" value="Peripla_BP_6"/>
    <property type="match status" value="1"/>
</dbReference>
<dbReference type="EMBL" id="WVUD01000006">
    <property type="protein sequence ID" value="MYL82669.1"/>
    <property type="molecule type" value="Genomic_DNA"/>
</dbReference>
<dbReference type="InterPro" id="IPR000709">
    <property type="entry name" value="Leu_Ile_Val-bd"/>
</dbReference>
<proteinExistence type="inferred from homology"/>
<feature type="chain" id="PRO_5028822464" evidence="5">
    <location>
        <begin position="30"/>
        <end position="389"/>
    </location>
</feature>
<dbReference type="PANTHER" id="PTHR47151">
    <property type="entry name" value="LEU/ILE/VAL-BINDING ABC TRANSPORTER SUBUNIT"/>
    <property type="match status" value="1"/>
</dbReference>
<dbReference type="RefSeq" id="WP_160959470.1">
    <property type="nucleotide sequence ID" value="NZ_WVUD01000006.1"/>
</dbReference>
<sequence>MLGRKMTRATVLAAALGLTLGLSAGPAAAADTIKIAVPSPFTGSAAGYGENVKAGVVMKLEEINAAGGVGGKKIEAVYLDEQCEPREAATVSSSIVNDPDIVGIVGHLCSSAHLAALPTYVREGIAAITPTATNTTISSKSKDEKGLTWSFRNVYRDDFQGKFLADYTDKVLGLKKVAVFYENNDYGIGLKEAFIKEAKALGLTVVGEEAYKKGDQDYTPQLTKIKGGAPEAMFIAGYYPEGALIADQAKKIGLNVPKMGADGFDNADYIKLGGAAADNTYLTAPFLVETAGADAKKFIDAFKAKYKRDMDWMSANAYDAAGMMIDAIAKVGPDRAKIRAYLAGIDSPEKGYKGVTGVNYFDANGDCLKPAYVKTVKDGKFVPAPKQMN</sequence>
<reference evidence="7 8" key="1">
    <citation type="submission" date="2020-01" db="EMBL/GenBank/DDBJ databases">
        <title>Genome sequence of Desulfovibrio aerotolerans DSM 16695(T).</title>
        <authorList>
            <person name="Karnachuk O."/>
            <person name="Avakyan M."/>
            <person name="Mardanov A."/>
            <person name="Kadnikov V."/>
            <person name="Ravin N."/>
        </authorList>
    </citation>
    <scope>NUCLEOTIDE SEQUENCE [LARGE SCALE GENOMIC DNA]</scope>
    <source>
        <strain evidence="7 8">DSM 16695</strain>
    </source>
</reference>
<keyword evidence="3 5" id="KW-0732">Signal</keyword>
<evidence type="ECO:0000313" key="7">
    <source>
        <dbReference type="EMBL" id="MYL82669.1"/>
    </source>
</evidence>
<dbReference type="InterPro" id="IPR028081">
    <property type="entry name" value="Leu-bd"/>
</dbReference>
<evidence type="ECO:0000256" key="5">
    <source>
        <dbReference type="SAM" id="SignalP"/>
    </source>
</evidence>
<dbReference type="PANTHER" id="PTHR47151:SF2">
    <property type="entry name" value="AMINO ACID BINDING PROTEIN"/>
    <property type="match status" value="1"/>
</dbReference>
<dbReference type="OrthoDB" id="9772589at2"/>
<gene>
    <name evidence="7" type="ORF">GTA51_05900</name>
</gene>
<evidence type="ECO:0000313" key="8">
    <source>
        <dbReference type="Proteomes" id="UP000482487"/>
    </source>
</evidence>